<organism evidence="3 4">
    <name type="scientific">Actinomadura montaniterrae</name>
    <dbReference type="NCBI Taxonomy" id="1803903"/>
    <lineage>
        <taxon>Bacteria</taxon>
        <taxon>Bacillati</taxon>
        <taxon>Actinomycetota</taxon>
        <taxon>Actinomycetes</taxon>
        <taxon>Streptosporangiales</taxon>
        <taxon>Thermomonosporaceae</taxon>
        <taxon>Actinomadura</taxon>
    </lineage>
</organism>
<dbReference type="Pfam" id="PF00756">
    <property type="entry name" value="Esterase"/>
    <property type="match status" value="1"/>
</dbReference>
<keyword evidence="4" id="KW-1185">Reference proteome</keyword>
<comment type="caution">
    <text evidence="3">The sequence shown here is derived from an EMBL/GenBank/DDBJ whole genome shotgun (WGS) entry which is preliminary data.</text>
</comment>
<dbReference type="PANTHER" id="PTHR48098:SF1">
    <property type="entry name" value="DIACYLGLYCEROL ACYLTRANSFERASE_MYCOLYLTRANSFERASE AG85A"/>
    <property type="match status" value="1"/>
</dbReference>
<feature type="compositionally biased region" description="Basic and acidic residues" evidence="1">
    <location>
        <begin position="10"/>
        <end position="21"/>
    </location>
</feature>
<dbReference type="SUPFAM" id="SSF53474">
    <property type="entry name" value="alpha/beta-Hydrolases"/>
    <property type="match status" value="1"/>
</dbReference>
<accession>A0A6L3VYN0</accession>
<evidence type="ECO:0000313" key="3">
    <source>
        <dbReference type="EMBL" id="KAB2383376.1"/>
    </source>
</evidence>
<keyword evidence="2" id="KW-0472">Membrane</keyword>
<name>A0A6L3VYN0_9ACTN</name>
<dbReference type="InterPro" id="IPR050583">
    <property type="entry name" value="Mycobacterial_A85_antigen"/>
</dbReference>
<dbReference type="Proteomes" id="UP000483004">
    <property type="component" value="Unassembled WGS sequence"/>
</dbReference>
<dbReference type="PANTHER" id="PTHR48098">
    <property type="entry name" value="ENTEROCHELIN ESTERASE-RELATED"/>
    <property type="match status" value="1"/>
</dbReference>
<feature type="transmembrane region" description="Helical" evidence="2">
    <location>
        <begin position="47"/>
        <end position="67"/>
    </location>
</feature>
<keyword evidence="2" id="KW-0812">Transmembrane</keyword>
<dbReference type="EMBL" id="WBMR01000027">
    <property type="protein sequence ID" value="KAB2383376.1"/>
    <property type="molecule type" value="Genomic_DNA"/>
</dbReference>
<evidence type="ECO:0000256" key="1">
    <source>
        <dbReference type="SAM" id="MobiDB-lite"/>
    </source>
</evidence>
<dbReference type="InterPro" id="IPR029058">
    <property type="entry name" value="AB_hydrolase_fold"/>
</dbReference>
<feature type="region of interest" description="Disordered" evidence="1">
    <location>
        <begin position="1"/>
        <end position="41"/>
    </location>
</feature>
<protein>
    <submittedName>
        <fullName evidence="3">Esterase family protein</fullName>
    </submittedName>
</protein>
<evidence type="ECO:0000256" key="2">
    <source>
        <dbReference type="SAM" id="Phobius"/>
    </source>
</evidence>
<dbReference type="InterPro" id="IPR000801">
    <property type="entry name" value="Esterase-like"/>
</dbReference>
<gene>
    <name evidence="3" type="ORF">F9B16_12645</name>
</gene>
<dbReference type="GO" id="GO:0016747">
    <property type="term" value="F:acyltransferase activity, transferring groups other than amino-acyl groups"/>
    <property type="evidence" value="ECO:0007669"/>
    <property type="project" value="TreeGrafter"/>
</dbReference>
<sequence>MRRAVHARRPLRDARDRDHRAARASRPAPSATLTPAPGRSRMRTRRFITTTLLLAGTPGLAIAAGAWQPAAAAQPTAARAAASVRFADAAGIHVERVQRIDDRQYAVRVGTAALGRAVDVRILLPAGYDARKTTRYPVLYLFHGTGGRAYDWVQKGDAEATTAGKPLITVMPDAGFDGDGGGWFTDWADPKTKLGPSRWETFHVGQLVPWIDRNLRTVADRRGRAVAGLSQGGFGAMSYAARHPDMFGSATSFSGAPDIAYDPVTAAGAYGVISYVAAVDDGVPPDAIFGSRFADAINWRGHDPATLAANLRATRLSLYTATGLPGPLDQGIPDPAAVGIEALTHQSTLTFHRRIQRLGIPSRFDDYTFGTHTFPYWARDLRQEIGPLMRAFAHPARPPASVSYTSIDRSWTQWGWTVSLDRRAPREFSELSGATSTGFTLRSSGTATVTTPASYRPGARYTVTTGTRRITTKATASGRLTFTLPPAPTIRAEITAAPSR</sequence>
<dbReference type="OrthoDB" id="4527292at2"/>
<proteinExistence type="predicted"/>
<evidence type="ECO:0000313" key="4">
    <source>
        <dbReference type="Proteomes" id="UP000483004"/>
    </source>
</evidence>
<reference evidence="3 4" key="1">
    <citation type="submission" date="2019-09" db="EMBL/GenBank/DDBJ databases">
        <title>Actinomadura physcomitrii sp. nov., a novel actinomycete isolated from moss [Physcomitrium sphaericum (Ludw) Fuernr].</title>
        <authorList>
            <person name="Liu C."/>
            <person name="Zhuang X."/>
        </authorList>
    </citation>
    <scope>NUCLEOTIDE SEQUENCE [LARGE SCALE GENOMIC DNA]</scope>
    <source>
        <strain evidence="3 4">CYP1-1B</strain>
    </source>
</reference>
<dbReference type="AlphaFoldDB" id="A0A6L3VYN0"/>
<dbReference type="Gene3D" id="3.40.50.1820">
    <property type="entry name" value="alpha/beta hydrolase"/>
    <property type="match status" value="1"/>
</dbReference>
<keyword evidence="2" id="KW-1133">Transmembrane helix</keyword>